<gene>
    <name evidence="2" type="ORF">ACGRQ9_18180</name>
</gene>
<name>A0ABW7J0B9_9VIBR</name>
<dbReference type="Proteomes" id="UP001607151">
    <property type="component" value="Unassembled WGS sequence"/>
</dbReference>
<protein>
    <submittedName>
        <fullName evidence="2">Uncharacterized protein</fullName>
    </submittedName>
</protein>
<keyword evidence="1" id="KW-0812">Transmembrane</keyword>
<accession>A0ABW7J0B9</accession>
<evidence type="ECO:0000313" key="2">
    <source>
        <dbReference type="EMBL" id="MFH0267371.1"/>
    </source>
</evidence>
<dbReference type="EMBL" id="JBIHSN010000004">
    <property type="protein sequence ID" value="MFH0267371.1"/>
    <property type="molecule type" value="Genomic_DNA"/>
</dbReference>
<evidence type="ECO:0000313" key="3">
    <source>
        <dbReference type="Proteomes" id="UP001607151"/>
    </source>
</evidence>
<feature type="transmembrane region" description="Helical" evidence="1">
    <location>
        <begin position="7"/>
        <end position="26"/>
    </location>
</feature>
<proteinExistence type="predicted"/>
<keyword evidence="1" id="KW-1133">Transmembrane helix</keyword>
<sequence length="80" mass="8943">MALVKYISTALNYAGSIGVIIVLLKVTGFYDSSIIVWLAGLWVLAMIGFHNRNKSDRSSPLNLDLTYGDIKKSFRDAYKK</sequence>
<organism evidence="2 3">
    <name type="scientific">Vibrio rumoiensis</name>
    <dbReference type="NCBI Taxonomy" id="76258"/>
    <lineage>
        <taxon>Bacteria</taxon>
        <taxon>Pseudomonadati</taxon>
        <taxon>Pseudomonadota</taxon>
        <taxon>Gammaproteobacteria</taxon>
        <taxon>Vibrionales</taxon>
        <taxon>Vibrionaceae</taxon>
        <taxon>Vibrio</taxon>
    </lineage>
</organism>
<evidence type="ECO:0000256" key="1">
    <source>
        <dbReference type="SAM" id="Phobius"/>
    </source>
</evidence>
<keyword evidence="1" id="KW-0472">Membrane</keyword>
<feature type="transmembrane region" description="Helical" evidence="1">
    <location>
        <begin position="32"/>
        <end position="49"/>
    </location>
</feature>
<reference evidence="2 3" key="1">
    <citation type="submission" date="2024-10" db="EMBL/GenBank/DDBJ databases">
        <authorList>
            <person name="Yibar A."/>
            <person name="Saticioglu I.B."/>
            <person name="Duman M."/>
            <person name="Ajmi N."/>
            <person name="Gurler F."/>
            <person name="Ay H."/>
            <person name="Onuk E."/>
            <person name="Guler S."/>
            <person name="Romalde J.L."/>
        </authorList>
    </citation>
    <scope>NUCLEOTIDE SEQUENCE [LARGE SCALE GENOMIC DNA]</scope>
    <source>
        <strain evidence="2 3">14-MA-B</strain>
    </source>
</reference>
<keyword evidence="3" id="KW-1185">Reference proteome</keyword>
<dbReference type="RefSeq" id="WP_394608883.1">
    <property type="nucleotide sequence ID" value="NZ_JBIHSN010000004.1"/>
</dbReference>
<comment type="caution">
    <text evidence="2">The sequence shown here is derived from an EMBL/GenBank/DDBJ whole genome shotgun (WGS) entry which is preliminary data.</text>
</comment>